<name>A0A0A6WWH3_ACTUT</name>
<dbReference type="InterPro" id="IPR012312">
    <property type="entry name" value="Hemerythrin-like"/>
</dbReference>
<organism evidence="2 3">
    <name type="scientific">Actinoplanes utahensis</name>
    <dbReference type="NCBI Taxonomy" id="1869"/>
    <lineage>
        <taxon>Bacteria</taxon>
        <taxon>Bacillati</taxon>
        <taxon>Actinomycetota</taxon>
        <taxon>Actinomycetes</taxon>
        <taxon>Micromonosporales</taxon>
        <taxon>Micromonosporaceae</taxon>
        <taxon>Actinoplanes</taxon>
    </lineage>
</organism>
<dbReference type="Pfam" id="PF01814">
    <property type="entry name" value="Hemerythrin"/>
    <property type="match status" value="1"/>
</dbReference>
<gene>
    <name evidence="2" type="ORF">MB27_42850</name>
</gene>
<dbReference type="eggNOG" id="COG5592">
    <property type="taxonomic scope" value="Bacteria"/>
</dbReference>
<dbReference type="OrthoDB" id="9793637at2"/>
<feature type="domain" description="Hemerythrin-like" evidence="1">
    <location>
        <begin position="9"/>
        <end position="126"/>
    </location>
</feature>
<dbReference type="RefSeq" id="WP_043533945.1">
    <property type="nucleotide sequence ID" value="NZ_BAABKU010000010.1"/>
</dbReference>
<dbReference type="EMBL" id="JRTT01000141">
    <property type="protein sequence ID" value="KHD72042.1"/>
    <property type="molecule type" value="Genomic_DNA"/>
</dbReference>
<accession>A0A0A6WWH3</accession>
<keyword evidence="3" id="KW-1185">Reference proteome</keyword>
<dbReference type="PANTHER" id="PTHR35585">
    <property type="entry name" value="HHE DOMAIN PROTEIN (AFU_ORTHOLOGUE AFUA_4G00730)"/>
    <property type="match status" value="1"/>
</dbReference>
<evidence type="ECO:0000313" key="2">
    <source>
        <dbReference type="EMBL" id="KHD72042.1"/>
    </source>
</evidence>
<dbReference type="CDD" id="cd12108">
    <property type="entry name" value="Hr-like"/>
    <property type="match status" value="1"/>
</dbReference>
<dbReference type="PANTHER" id="PTHR35585:SF1">
    <property type="entry name" value="HHE DOMAIN PROTEIN (AFU_ORTHOLOGUE AFUA_4G00730)"/>
    <property type="match status" value="1"/>
</dbReference>
<protein>
    <submittedName>
        <fullName evidence="2">Cation-binding protein</fullName>
    </submittedName>
</protein>
<evidence type="ECO:0000313" key="3">
    <source>
        <dbReference type="Proteomes" id="UP000054537"/>
    </source>
</evidence>
<proteinExistence type="predicted"/>
<evidence type="ECO:0000259" key="1">
    <source>
        <dbReference type="Pfam" id="PF01814"/>
    </source>
</evidence>
<reference evidence="2 3" key="1">
    <citation type="submission" date="2014-10" db="EMBL/GenBank/DDBJ databases">
        <title>Draft genome sequence of Actinoplanes utahensis NRRL 12052.</title>
        <authorList>
            <person name="Velasco-Bucheli B."/>
            <person name="del Cerro C."/>
            <person name="Hormigo D."/>
            <person name="Garcia J.L."/>
            <person name="Acebal C."/>
            <person name="Arroyo M."/>
            <person name="de la Mata I."/>
        </authorList>
    </citation>
    <scope>NUCLEOTIDE SEQUENCE [LARGE SCALE GENOMIC DNA]</scope>
    <source>
        <strain evidence="2 3">NRRL 12052</strain>
    </source>
</reference>
<comment type="caution">
    <text evidence="2">The sequence shown here is derived from an EMBL/GenBank/DDBJ whole genome shotgun (WGS) entry which is preliminary data.</text>
</comment>
<sequence>MSDSPRTDVIDILTDDHRDVTALIGEIKVVADPMIRRDLTDTAISELVRHAVAEEMYVYPAMRKHMPGGDKAVEHDVEEHKELEVTMKQLEAADVSSAEFDAALRKLETILADHIQDEETEHFPELRRHIPAEELVTLAGKVETAKKLAPTRPHPAAPNSELFHKLVGPGVGLVDRLRDHLTNRATK</sequence>
<dbReference type="STRING" id="1869.MB27_42850"/>
<dbReference type="Gene3D" id="1.20.120.520">
    <property type="entry name" value="nmb1532 protein domain like"/>
    <property type="match status" value="1"/>
</dbReference>
<dbReference type="Proteomes" id="UP000054537">
    <property type="component" value="Unassembled WGS sequence"/>
</dbReference>
<dbReference type="AlphaFoldDB" id="A0A0A6WWH3"/>